<name>A0ABY6CWV8_9BACT</name>
<protein>
    <submittedName>
        <fullName evidence="7">TIGR04283 family arsenosugar biosynthesis glycosyltransferase</fullName>
    </submittedName>
</protein>
<gene>
    <name evidence="7" type="ORF">N7E81_13400</name>
</gene>
<comment type="subcellular location">
    <subcellularLocation>
        <location evidence="1">Cell membrane</location>
    </subcellularLocation>
</comment>
<dbReference type="RefSeq" id="WP_263050099.1">
    <property type="nucleotide sequence ID" value="NZ_CP106735.1"/>
</dbReference>
<evidence type="ECO:0000256" key="1">
    <source>
        <dbReference type="ARBA" id="ARBA00004236"/>
    </source>
</evidence>
<evidence type="ECO:0000313" key="8">
    <source>
        <dbReference type="Proteomes" id="UP001062165"/>
    </source>
</evidence>
<dbReference type="EMBL" id="CP106735">
    <property type="protein sequence ID" value="UXX78353.1"/>
    <property type="molecule type" value="Genomic_DNA"/>
</dbReference>
<evidence type="ECO:0000313" key="7">
    <source>
        <dbReference type="EMBL" id="UXX78353.1"/>
    </source>
</evidence>
<keyword evidence="2" id="KW-1003">Cell membrane</keyword>
<evidence type="ECO:0000256" key="3">
    <source>
        <dbReference type="ARBA" id="ARBA00022676"/>
    </source>
</evidence>
<dbReference type="PANTHER" id="PTHR43646:SF2">
    <property type="entry name" value="GLYCOSYLTRANSFERASE 2-LIKE DOMAIN-CONTAINING PROTEIN"/>
    <property type="match status" value="1"/>
</dbReference>
<dbReference type="Proteomes" id="UP001062165">
    <property type="component" value="Chromosome"/>
</dbReference>
<dbReference type="PANTHER" id="PTHR43646">
    <property type="entry name" value="GLYCOSYLTRANSFERASE"/>
    <property type="match status" value="1"/>
</dbReference>
<proteinExistence type="predicted"/>
<evidence type="ECO:0000256" key="2">
    <source>
        <dbReference type="ARBA" id="ARBA00022475"/>
    </source>
</evidence>
<feature type="domain" description="Glycosyltransferase 2-like" evidence="6">
    <location>
        <begin position="4"/>
        <end position="145"/>
    </location>
</feature>
<dbReference type="InterPro" id="IPR029044">
    <property type="entry name" value="Nucleotide-diphossugar_trans"/>
</dbReference>
<organism evidence="7 8">
    <name type="scientific">Reichenbachiella carrageenanivorans</name>
    <dbReference type="NCBI Taxonomy" id="2979869"/>
    <lineage>
        <taxon>Bacteria</taxon>
        <taxon>Pseudomonadati</taxon>
        <taxon>Bacteroidota</taxon>
        <taxon>Cytophagia</taxon>
        <taxon>Cytophagales</taxon>
        <taxon>Reichenbachiellaceae</taxon>
        <taxon>Reichenbachiella</taxon>
    </lineage>
</organism>
<accession>A0ABY6CWV8</accession>
<dbReference type="NCBIfam" id="TIGR04283">
    <property type="entry name" value="glyco_like_mftF"/>
    <property type="match status" value="1"/>
</dbReference>
<dbReference type="CDD" id="cd02522">
    <property type="entry name" value="GT_2_like_a"/>
    <property type="match status" value="1"/>
</dbReference>
<dbReference type="SUPFAM" id="SSF53448">
    <property type="entry name" value="Nucleotide-diphospho-sugar transferases"/>
    <property type="match status" value="1"/>
</dbReference>
<dbReference type="InterPro" id="IPR001173">
    <property type="entry name" value="Glyco_trans_2-like"/>
</dbReference>
<dbReference type="InterPro" id="IPR026461">
    <property type="entry name" value="Trfase_2_rSAM/seldom_assoc"/>
</dbReference>
<keyword evidence="4" id="KW-0808">Transferase</keyword>
<dbReference type="Gene3D" id="3.90.550.10">
    <property type="entry name" value="Spore Coat Polysaccharide Biosynthesis Protein SpsA, Chain A"/>
    <property type="match status" value="1"/>
</dbReference>
<evidence type="ECO:0000256" key="4">
    <source>
        <dbReference type="ARBA" id="ARBA00022679"/>
    </source>
</evidence>
<keyword evidence="5" id="KW-0472">Membrane</keyword>
<evidence type="ECO:0000256" key="5">
    <source>
        <dbReference type="ARBA" id="ARBA00023136"/>
    </source>
</evidence>
<dbReference type="Pfam" id="PF00535">
    <property type="entry name" value="Glycos_transf_2"/>
    <property type="match status" value="1"/>
</dbReference>
<reference evidence="7" key="1">
    <citation type="submission" date="2022-10" db="EMBL/GenBank/DDBJ databases">
        <title>Comparative genomics and taxonomic characterization of three novel marine species of genus Reichenbachiella exhibiting antioxidant and polysaccharide degradation activities.</title>
        <authorList>
            <person name="Muhammad N."/>
            <person name="Lee Y.-J."/>
            <person name="Ko J."/>
            <person name="Kim S.-G."/>
        </authorList>
    </citation>
    <scope>NUCLEOTIDE SEQUENCE</scope>
    <source>
        <strain evidence="7">Wsw4-B4</strain>
    </source>
</reference>
<sequence>MDLSIIIPTLNESAYIQRTLSSIRSRASGRFSYEIIIVDAGSTDDTKSIAARLVDVFYEDAHLAGAKYKSLNKGAAMAKGDDLLFLDADTLLPLAFDLHIKQVLEDSKIVGGAFEFQMDGQRRIYRIIEWINRMRYRIDQRYFGDQGIFCRRADFWQLGGYPPEPIMEAAYFCKRMSQQGRLALVKSPILTAARRFEAGQVFRVFFKDTWIWIQFTLGLDVKKYASAYWQENKNRG</sequence>
<keyword evidence="3" id="KW-0328">Glycosyltransferase</keyword>
<evidence type="ECO:0000259" key="6">
    <source>
        <dbReference type="Pfam" id="PF00535"/>
    </source>
</evidence>
<keyword evidence="8" id="KW-1185">Reference proteome</keyword>